<dbReference type="AlphaFoldDB" id="A0A8J8NGC6"/>
<organism evidence="1 2">
    <name type="scientific">Halteria grandinella</name>
    <dbReference type="NCBI Taxonomy" id="5974"/>
    <lineage>
        <taxon>Eukaryota</taxon>
        <taxon>Sar</taxon>
        <taxon>Alveolata</taxon>
        <taxon>Ciliophora</taxon>
        <taxon>Intramacronucleata</taxon>
        <taxon>Spirotrichea</taxon>
        <taxon>Stichotrichia</taxon>
        <taxon>Sporadotrichida</taxon>
        <taxon>Halteriidae</taxon>
        <taxon>Halteria</taxon>
    </lineage>
</organism>
<evidence type="ECO:0000313" key="2">
    <source>
        <dbReference type="Proteomes" id="UP000785679"/>
    </source>
</evidence>
<dbReference type="EMBL" id="RRYP01016606">
    <property type="protein sequence ID" value="TNV74827.1"/>
    <property type="molecule type" value="Genomic_DNA"/>
</dbReference>
<evidence type="ECO:0000313" key="1">
    <source>
        <dbReference type="EMBL" id="TNV74827.1"/>
    </source>
</evidence>
<reference evidence="1" key="1">
    <citation type="submission" date="2019-06" db="EMBL/GenBank/DDBJ databases">
        <authorList>
            <person name="Zheng W."/>
        </authorList>
    </citation>
    <scope>NUCLEOTIDE SEQUENCE</scope>
    <source>
        <strain evidence="1">QDHG01</strain>
    </source>
</reference>
<gene>
    <name evidence="1" type="ORF">FGO68_gene10017</name>
</gene>
<dbReference type="Proteomes" id="UP000785679">
    <property type="component" value="Unassembled WGS sequence"/>
</dbReference>
<name>A0A8J8NGC6_HALGN</name>
<proteinExistence type="predicted"/>
<sequence length="167" mass="19786">MQCALIQQICCLILSNNPLMFYLHLNFWQILTILYNVDIVHLFDHFESISLLSIYFGEIGLSRQLLLLLVIISAPNIHYYQTINSYSPTQMVEIFRIIYTYDAENIYQLNQCLHREFNDNSKKLIQSRLSNRVLLYKKLYTLLDKYKGAELKIQKADSEYGEQKVVY</sequence>
<keyword evidence="2" id="KW-1185">Reference proteome</keyword>
<protein>
    <submittedName>
        <fullName evidence="1">Uncharacterized protein</fullName>
    </submittedName>
</protein>
<comment type="caution">
    <text evidence="1">The sequence shown here is derived from an EMBL/GenBank/DDBJ whole genome shotgun (WGS) entry which is preliminary data.</text>
</comment>
<accession>A0A8J8NGC6</accession>